<name>A0AAD2DH78_9LAMI</name>
<dbReference type="AlphaFoldDB" id="A0AAD2DH78"/>
<evidence type="ECO:0000313" key="1">
    <source>
        <dbReference type="EMBL" id="CAI9753804.1"/>
    </source>
</evidence>
<sequence length="105" mass="12153">MQFNPNQIEGQEKLKFRVNELGKIIGEVVVEPNLWFLPFHSASYLSSIVSPNNGYKWRRSSKWLGFVLKLESASSSGGNRERGGRWLLAWRSDNNVIWRSRWGSL</sequence>
<reference evidence="1" key="1">
    <citation type="submission" date="2023-05" db="EMBL/GenBank/DDBJ databases">
        <authorList>
            <person name="Huff M."/>
        </authorList>
    </citation>
    <scope>NUCLEOTIDE SEQUENCE</scope>
</reference>
<dbReference type="EMBL" id="OU503036">
    <property type="protein sequence ID" value="CAI9753804.1"/>
    <property type="molecule type" value="Genomic_DNA"/>
</dbReference>
<organism evidence="1 2">
    <name type="scientific">Fraxinus pennsylvanica</name>
    <dbReference type="NCBI Taxonomy" id="56036"/>
    <lineage>
        <taxon>Eukaryota</taxon>
        <taxon>Viridiplantae</taxon>
        <taxon>Streptophyta</taxon>
        <taxon>Embryophyta</taxon>
        <taxon>Tracheophyta</taxon>
        <taxon>Spermatophyta</taxon>
        <taxon>Magnoliopsida</taxon>
        <taxon>eudicotyledons</taxon>
        <taxon>Gunneridae</taxon>
        <taxon>Pentapetalae</taxon>
        <taxon>asterids</taxon>
        <taxon>lamiids</taxon>
        <taxon>Lamiales</taxon>
        <taxon>Oleaceae</taxon>
        <taxon>Oleeae</taxon>
        <taxon>Fraxinus</taxon>
    </lineage>
</organism>
<keyword evidence="2" id="KW-1185">Reference proteome</keyword>
<proteinExistence type="predicted"/>
<gene>
    <name evidence="1" type="ORF">FPE_LOCUS1235</name>
</gene>
<dbReference type="Proteomes" id="UP000834106">
    <property type="component" value="Chromosome 1"/>
</dbReference>
<accession>A0AAD2DH78</accession>
<protein>
    <submittedName>
        <fullName evidence="1">Uncharacterized protein</fullName>
    </submittedName>
</protein>
<evidence type="ECO:0000313" key="2">
    <source>
        <dbReference type="Proteomes" id="UP000834106"/>
    </source>
</evidence>